<organism evidence="1 2">
    <name type="scientific">Parabacteroides gordonii MS-1 = DSM 23371</name>
    <dbReference type="NCBI Taxonomy" id="1203610"/>
    <lineage>
        <taxon>Bacteria</taxon>
        <taxon>Pseudomonadati</taxon>
        <taxon>Bacteroidota</taxon>
        <taxon>Bacteroidia</taxon>
        <taxon>Bacteroidales</taxon>
        <taxon>Tannerellaceae</taxon>
        <taxon>Parabacteroides</taxon>
    </lineage>
</organism>
<evidence type="ECO:0000313" key="2">
    <source>
        <dbReference type="Proteomes" id="UP000033035"/>
    </source>
</evidence>
<dbReference type="RefSeq" id="WP_046149985.1">
    <property type="nucleotide sequence ID" value="NZ_KQ033919.1"/>
</dbReference>
<dbReference type="HOGENOM" id="CLU_140831_0_0_10"/>
<proteinExistence type="predicted"/>
<keyword evidence="2" id="KW-1185">Reference proteome</keyword>
<dbReference type="PATRIC" id="fig|1203610.3.peg.678"/>
<sequence length="127" mass="14644">MQKRKKCHYEESFKLEVLTDYYASGSSVRSITLKYGLSCTRVLLSWLQRYPIDGKELSLSEEVISKHMAKIEDRSNPRSEKALNQRIAELEKALWYANLRARGLELLIDVAEKNEGISIRKKPGAKQ</sequence>
<gene>
    <name evidence="1" type="ORF">HMPREF1536_00657</name>
</gene>
<dbReference type="InterPro" id="IPR009057">
    <property type="entry name" value="Homeodomain-like_sf"/>
</dbReference>
<reference evidence="1 2" key="1">
    <citation type="submission" date="2013-04" db="EMBL/GenBank/DDBJ databases">
        <title>The Genome Sequence of Parabacteroides gordonii DSM 23371.</title>
        <authorList>
            <consortium name="The Broad Institute Genomics Platform"/>
            <person name="Earl A."/>
            <person name="Ward D."/>
            <person name="Feldgarden M."/>
            <person name="Gevers D."/>
            <person name="Martens E."/>
            <person name="Sakamoto M."/>
            <person name="Benno Y."/>
            <person name="Suzuki N."/>
            <person name="Matsunaga N."/>
            <person name="Koshihara K."/>
            <person name="Seki M."/>
            <person name="Komiya H."/>
            <person name="Walker B."/>
            <person name="Young S."/>
            <person name="Zeng Q."/>
            <person name="Gargeya S."/>
            <person name="Fitzgerald M."/>
            <person name="Haas B."/>
            <person name="Abouelleil A."/>
            <person name="Allen A.W."/>
            <person name="Alvarado L."/>
            <person name="Arachchi H.M."/>
            <person name="Berlin A.M."/>
            <person name="Chapman S.B."/>
            <person name="Gainer-Dewar J."/>
            <person name="Goldberg J."/>
            <person name="Griggs A."/>
            <person name="Gujja S."/>
            <person name="Hansen M."/>
            <person name="Howarth C."/>
            <person name="Imamovic A."/>
            <person name="Ireland A."/>
            <person name="Larimer J."/>
            <person name="McCowan C."/>
            <person name="Murphy C."/>
            <person name="Pearson M."/>
            <person name="Poon T.W."/>
            <person name="Priest M."/>
            <person name="Roberts A."/>
            <person name="Saif S."/>
            <person name="Shea T."/>
            <person name="Sisk P."/>
            <person name="Sykes S."/>
            <person name="Wortman J."/>
            <person name="Nusbaum C."/>
            <person name="Birren B."/>
        </authorList>
    </citation>
    <scope>NUCLEOTIDE SEQUENCE [LARGE SCALE GENOMIC DNA]</scope>
    <source>
        <strain evidence="1 2">MS-1</strain>
    </source>
</reference>
<dbReference type="Proteomes" id="UP000033035">
    <property type="component" value="Unassembled WGS sequence"/>
</dbReference>
<evidence type="ECO:0000313" key="1">
    <source>
        <dbReference type="EMBL" id="KKB59676.1"/>
    </source>
</evidence>
<accession>A0A0F5JPD3</accession>
<comment type="caution">
    <text evidence="1">The sequence shown here is derived from an EMBL/GenBank/DDBJ whole genome shotgun (WGS) entry which is preliminary data.</text>
</comment>
<dbReference type="SUPFAM" id="SSF46689">
    <property type="entry name" value="Homeodomain-like"/>
    <property type="match status" value="1"/>
</dbReference>
<dbReference type="EMBL" id="AQHW01000003">
    <property type="protein sequence ID" value="KKB59676.1"/>
    <property type="molecule type" value="Genomic_DNA"/>
</dbReference>
<dbReference type="AlphaFoldDB" id="A0A0F5JPD3"/>
<evidence type="ECO:0008006" key="3">
    <source>
        <dbReference type="Google" id="ProtNLM"/>
    </source>
</evidence>
<dbReference type="STRING" id="1203610.HMPREF1536_00657"/>
<protein>
    <recommendedName>
        <fullName evidence="3">Transposase</fullName>
    </recommendedName>
</protein>
<name>A0A0F5JPD3_9BACT</name>